<evidence type="ECO:0000313" key="3">
    <source>
        <dbReference type="EMBL" id="ARZ69180.1"/>
    </source>
</evidence>
<keyword evidence="2" id="KW-1133">Transmembrane helix</keyword>
<feature type="region of interest" description="Disordered" evidence="1">
    <location>
        <begin position="317"/>
        <end position="336"/>
    </location>
</feature>
<reference evidence="3 4" key="1">
    <citation type="submission" date="2017-06" db="EMBL/GenBank/DDBJ databases">
        <title>Streptomyces albireticuli Genome sequencing and assembly.</title>
        <authorList>
            <person name="Wang Y."/>
            <person name="Du B."/>
            <person name="Ding Y."/>
            <person name="Liu H."/>
            <person name="Hou Q."/>
            <person name="Liu K."/>
            <person name="Yao L."/>
            <person name="Wang C."/>
        </authorList>
    </citation>
    <scope>NUCLEOTIDE SEQUENCE [LARGE SCALE GENOMIC DNA]</scope>
    <source>
        <strain evidence="3 4">MDJK11</strain>
    </source>
</reference>
<dbReference type="EMBL" id="CP021744">
    <property type="protein sequence ID" value="ARZ69180.1"/>
    <property type="molecule type" value="Genomic_DNA"/>
</dbReference>
<evidence type="ECO:0000256" key="2">
    <source>
        <dbReference type="SAM" id="Phobius"/>
    </source>
</evidence>
<gene>
    <name evidence="3" type="ORF">SMD11_3547</name>
</gene>
<evidence type="ECO:0000256" key="1">
    <source>
        <dbReference type="SAM" id="MobiDB-lite"/>
    </source>
</evidence>
<protein>
    <recommendedName>
        <fullName evidence="5">Integral membrane protein</fullName>
    </recommendedName>
</protein>
<evidence type="ECO:0000313" key="4">
    <source>
        <dbReference type="Proteomes" id="UP000195755"/>
    </source>
</evidence>
<feature type="transmembrane region" description="Helical" evidence="2">
    <location>
        <begin position="206"/>
        <end position="226"/>
    </location>
</feature>
<name>A0A1Z2L4G4_9ACTN</name>
<dbReference type="KEGG" id="salj:SMD11_3547"/>
<dbReference type="Proteomes" id="UP000195755">
    <property type="component" value="Chromosome"/>
</dbReference>
<feature type="transmembrane region" description="Helical" evidence="2">
    <location>
        <begin position="151"/>
        <end position="171"/>
    </location>
</feature>
<sequence length="336" mass="33543">MQFVIGGWFSWSASRAAPRELPVVVAAGVPDVAEALRAAAPGAYRVEEVPDAAAAEAALRDRKAYGAFVPGAREGGPELRLASAASPAAADALARQARELPGVRVSRVVDAVPADPDDPHGAGAAMGFLPLLITAVIAGLLLVLKVRDTGARLLGVLGFAVLSGLLSSLMLTQVSGVLPGGWMVTAGAVALLELAMVAVITGLGSLVGPPGVAVGAVLMFVVGNPLSGMGSAPEMLPGVLGTVGQYLPPGAGATLLRSVGAFGGAGALGPVVVLVGWAVVGRWAWAGCGAGCRRAGRFPHPAPSRCIRCAAPPRGGGEPPGPLFRAPRGVLNRRTG</sequence>
<feature type="transmembrane region" description="Helical" evidence="2">
    <location>
        <begin position="177"/>
        <end position="199"/>
    </location>
</feature>
<dbReference type="AlphaFoldDB" id="A0A1Z2L4G4"/>
<feature type="transmembrane region" description="Helical" evidence="2">
    <location>
        <begin position="122"/>
        <end position="144"/>
    </location>
</feature>
<organism evidence="3 4">
    <name type="scientific">Streptomyces albireticuli</name>
    <dbReference type="NCBI Taxonomy" id="1940"/>
    <lineage>
        <taxon>Bacteria</taxon>
        <taxon>Bacillati</taxon>
        <taxon>Actinomycetota</taxon>
        <taxon>Actinomycetes</taxon>
        <taxon>Kitasatosporales</taxon>
        <taxon>Streptomycetaceae</taxon>
        <taxon>Streptomyces</taxon>
    </lineage>
</organism>
<accession>A0A1Z2L4G4</accession>
<feature type="transmembrane region" description="Helical" evidence="2">
    <location>
        <begin position="259"/>
        <end position="280"/>
    </location>
</feature>
<keyword evidence="2" id="KW-0812">Transmembrane</keyword>
<keyword evidence="2" id="KW-0472">Membrane</keyword>
<evidence type="ECO:0008006" key="5">
    <source>
        <dbReference type="Google" id="ProtNLM"/>
    </source>
</evidence>
<proteinExistence type="predicted"/>